<reference evidence="1 2" key="1">
    <citation type="journal article" date="2020" name="Harmful Algae">
        <title>Molecular and morphological characterization of a novel dihydroanatoxin-a producing Microcoleus species (cyanobacteria) from the Russian River, California, USA.</title>
        <authorList>
            <person name="Conklin K.Y."/>
            <person name="Stancheva R."/>
            <person name="Otten T.G."/>
            <person name="Fadness R."/>
            <person name="Boyer G.L."/>
            <person name="Read B."/>
            <person name="Zhang X."/>
            <person name="Sheath R.G."/>
        </authorList>
    </citation>
    <scope>NUCLEOTIDE SEQUENCE [LARGE SCALE GENOMIC DNA]</scope>
    <source>
        <strain evidence="1 2">PTRS2</strain>
    </source>
</reference>
<dbReference type="GO" id="GO:0032259">
    <property type="term" value="P:methylation"/>
    <property type="evidence" value="ECO:0007669"/>
    <property type="project" value="UniProtKB-KW"/>
</dbReference>
<keyword evidence="1" id="KW-0489">Methyltransferase</keyword>
<name>A0ABU8YN49_9CYAN</name>
<organism evidence="1 2">
    <name type="scientific">Microcoleus anatoxicus PTRS2</name>
    <dbReference type="NCBI Taxonomy" id="2705321"/>
    <lineage>
        <taxon>Bacteria</taxon>
        <taxon>Bacillati</taxon>
        <taxon>Cyanobacteriota</taxon>
        <taxon>Cyanophyceae</taxon>
        <taxon>Oscillatoriophycideae</taxon>
        <taxon>Oscillatoriales</taxon>
        <taxon>Microcoleaceae</taxon>
        <taxon>Microcoleus</taxon>
        <taxon>Microcoleus anatoxicus</taxon>
    </lineage>
</organism>
<sequence>MQNPKSAIGTRMVDNLISLCEALGVIQYENPEQGRYGINVYENIDRVVSKLEQKLGVPIGKPKVFGLHGIKNGDRVIDMRASQHLWAAWRMREIVGLNKNICEIGGGFGGCCYYSHLLGAKSYTIIDLPIINVVSAYFLMKCFGEEAVQLFGEESCDKPIKIMPSCHFMMETNNFDLCFNQDSFPELPMGTVGEYLSRIPEVTRSYFYHINQEGCAITHENLAQLNINKIMAEMSSYKLLYRYPNWIRKGYVEELYSLVAL</sequence>
<dbReference type="InterPro" id="IPR030807">
    <property type="entry name" value="Methyltran_NanM"/>
</dbReference>
<accession>A0ABU8YN49</accession>
<evidence type="ECO:0000313" key="1">
    <source>
        <dbReference type="EMBL" id="MEK0185845.1"/>
    </source>
</evidence>
<keyword evidence="2" id="KW-1185">Reference proteome</keyword>
<gene>
    <name evidence="1" type="ORF">WMG39_13460</name>
</gene>
<dbReference type="NCBIfam" id="TIGR04371">
    <property type="entry name" value="methyltran_NanM"/>
    <property type="match status" value="1"/>
</dbReference>
<dbReference type="GO" id="GO:0008168">
    <property type="term" value="F:methyltransferase activity"/>
    <property type="evidence" value="ECO:0007669"/>
    <property type="project" value="UniProtKB-KW"/>
</dbReference>
<keyword evidence="1" id="KW-0808">Transferase</keyword>
<dbReference type="RefSeq" id="WP_340522148.1">
    <property type="nucleotide sequence ID" value="NZ_JBBLXS010000155.1"/>
</dbReference>
<dbReference type="EC" id="2.1.1.-" evidence="1"/>
<protein>
    <submittedName>
        <fullName evidence="1">Sugar O-methyltransferase</fullName>
        <ecNumber evidence="1">2.1.1.-</ecNumber>
    </submittedName>
</protein>
<evidence type="ECO:0000313" key="2">
    <source>
        <dbReference type="Proteomes" id="UP001384579"/>
    </source>
</evidence>
<proteinExistence type="predicted"/>
<comment type="caution">
    <text evidence="1">The sequence shown here is derived from an EMBL/GenBank/DDBJ whole genome shotgun (WGS) entry which is preliminary data.</text>
</comment>
<dbReference type="EMBL" id="JBBLXS010000155">
    <property type="protein sequence ID" value="MEK0185845.1"/>
    <property type="molecule type" value="Genomic_DNA"/>
</dbReference>
<dbReference type="Proteomes" id="UP001384579">
    <property type="component" value="Unassembled WGS sequence"/>
</dbReference>